<keyword evidence="5" id="KW-0864">Zinc transport</keyword>
<dbReference type="InterPro" id="IPR027469">
    <property type="entry name" value="Cation_efflux_TMD_sf"/>
</dbReference>
<keyword evidence="6 9" id="KW-1133">Transmembrane helix</keyword>
<dbReference type="NCBIfam" id="TIGR01297">
    <property type="entry name" value="CDF"/>
    <property type="match status" value="1"/>
</dbReference>
<feature type="transmembrane region" description="Helical" evidence="9">
    <location>
        <begin position="184"/>
        <end position="209"/>
    </location>
</feature>
<feature type="transmembrane region" description="Helical" evidence="9">
    <location>
        <begin position="121"/>
        <end position="141"/>
    </location>
</feature>
<name>A0A7X8SI40_9BACT</name>
<dbReference type="InterPro" id="IPR002524">
    <property type="entry name" value="Cation_efflux"/>
</dbReference>
<keyword evidence="7" id="KW-0406">Ion transport</keyword>
<feature type="domain" description="Cation efflux protein cytoplasmic" evidence="11">
    <location>
        <begin position="214"/>
        <end position="288"/>
    </location>
</feature>
<evidence type="ECO:0000313" key="12">
    <source>
        <dbReference type="EMBL" id="NLR90621.1"/>
    </source>
</evidence>
<organism evidence="12 13">
    <name type="scientific">Flammeovirga agarivorans</name>
    <dbReference type="NCBI Taxonomy" id="2726742"/>
    <lineage>
        <taxon>Bacteria</taxon>
        <taxon>Pseudomonadati</taxon>
        <taxon>Bacteroidota</taxon>
        <taxon>Cytophagia</taxon>
        <taxon>Cytophagales</taxon>
        <taxon>Flammeovirgaceae</taxon>
        <taxon>Flammeovirga</taxon>
    </lineage>
</organism>
<evidence type="ECO:0000256" key="9">
    <source>
        <dbReference type="SAM" id="Phobius"/>
    </source>
</evidence>
<dbReference type="InterPro" id="IPR036837">
    <property type="entry name" value="Cation_efflux_CTD_sf"/>
</dbReference>
<dbReference type="Gene3D" id="3.30.70.1350">
    <property type="entry name" value="Cation efflux protein, cytoplasmic domain"/>
    <property type="match status" value="1"/>
</dbReference>
<feature type="transmembrane region" description="Helical" evidence="9">
    <location>
        <begin position="86"/>
        <end position="109"/>
    </location>
</feature>
<dbReference type="GO" id="GO:0005886">
    <property type="term" value="C:plasma membrane"/>
    <property type="evidence" value="ECO:0007669"/>
    <property type="project" value="TreeGrafter"/>
</dbReference>
<dbReference type="RefSeq" id="WP_168881346.1">
    <property type="nucleotide sequence ID" value="NZ_JABAIL010000002.1"/>
</dbReference>
<dbReference type="AlphaFoldDB" id="A0A7X8SI40"/>
<evidence type="ECO:0000256" key="5">
    <source>
        <dbReference type="ARBA" id="ARBA00022906"/>
    </source>
</evidence>
<dbReference type="SUPFAM" id="SSF160240">
    <property type="entry name" value="Cation efflux protein cytoplasmic domain-like"/>
    <property type="match status" value="1"/>
</dbReference>
<comment type="caution">
    <text evidence="12">The sequence shown here is derived from an EMBL/GenBank/DDBJ whole genome shotgun (WGS) entry which is preliminary data.</text>
</comment>
<dbReference type="Gene3D" id="1.20.1510.10">
    <property type="entry name" value="Cation efflux protein transmembrane domain"/>
    <property type="match status" value="1"/>
</dbReference>
<keyword evidence="3" id="KW-0813">Transport</keyword>
<keyword evidence="8 9" id="KW-0472">Membrane</keyword>
<keyword evidence="13" id="KW-1185">Reference proteome</keyword>
<dbReference type="Pfam" id="PF01545">
    <property type="entry name" value="Cation_efflux"/>
    <property type="match status" value="1"/>
</dbReference>
<reference evidence="12 13" key="1">
    <citation type="submission" date="2020-04" db="EMBL/GenBank/DDBJ databases">
        <title>Flammeovirga sp. SR4, a novel species isolated from seawater.</title>
        <authorList>
            <person name="Wang X."/>
        </authorList>
    </citation>
    <scope>NUCLEOTIDE SEQUENCE [LARGE SCALE GENOMIC DNA]</scope>
    <source>
        <strain evidence="12 13">SR4</strain>
    </source>
</reference>
<dbReference type="InterPro" id="IPR050681">
    <property type="entry name" value="CDF/SLC30A"/>
</dbReference>
<feature type="domain" description="Cation efflux protein transmembrane" evidence="10">
    <location>
        <begin position="22"/>
        <end position="205"/>
    </location>
</feature>
<dbReference type="PANTHER" id="PTHR11562">
    <property type="entry name" value="CATION EFFLUX PROTEIN/ ZINC TRANSPORTER"/>
    <property type="match status" value="1"/>
</dbReference>
<dbReference type="EMBL" id="JABAIL010000002">
    <property type="protein sequence ID" value="NLR90621.1"/>
    <property type="molecule type" value="Genomic_DNA"/>
</dbReference>
<evidence type="ECO:0000259" key="10">
    <source>
        <dbReference type="Pfam" id="PF01545"/>
    </source>
</evidence>
<dbReference type="SUPFAM" id="SSF161111">
    <property type="entry name" value="Cation efflux protein transmembrane domain-like"/>
    <property type="match status" value="1"/>
</dbReference>
<protein>
    <submittedName>
        <fullName evidence="12">Cation transporter</fullName>
    </submittedName>
</protein>
<evidence type="ECO:0000259" key="11">
    <source>
        <dbReference type="Pfam" id="PF16916"/>
    </source>
</evidence>
<accession>A0A7X8SI40</accession>
<dbReference type="PANTHER" id="PTHR11562:SF17">
    <property type="entry name" value="RE54080P-RELATED"/>
    <property type="match status" value="1"/>
</dbReference>
<feature type="transmembrane region" description="Helical" evidence="9">
    <location>
        <begin position="161"/>
        <end position="178"/>
    </location>
</feature>
<proteinExistence type="inferred from homology"/>
<keyword evidence="5" id="KW-0862">Zinc</keyword>
<evidence type="ECO:0000256" key="2">
    <source>
        <dbReference type="ARBA" id="ARBA00008873"/>
    </source>
</evidence>
<evidence type="ECO:0000256" key="7">
    <source>
        <dbReference type="ARBA" id="ARBA00023065"/>
    </source>
</evidence>
<gene>
    <name evidence="12" type="ORF">HGP29_05355</name>
</gene>
<comment type="subcellular location">
    <subcellularLocation>
        <location evidence="1">Membrane</location>
        <topology evidence="1">Multi-pass membrane protein</topology>
    </subcellularLocation>
</comment>
<dbReference type="InterPro" id="IPR058533">
    <property type="entry name" value="Cation_efflux_TM"/>
</dbReference>
<comment type="similarity">
    <text evidence="2">Belongs to the cation diffusion facilitator (CDF) transporter (TC 2.A.4) family. SLC30A subfamily.</text>
</comment>
<keyword evidence="4 9" id="KW-0812">Transmembrane</keyword>
<evidence type="ECO:0000256" key="1">
    <source>
        <dbReference type="ARBA" id="ARBA00004141"/>
    </source>
</evidence>
<dbReference type="GO" id="GO:0005385">
    <property type="term" value="F:zinc ion transmembrane transporter activity"/>
    <property type="evidence" value="ECO:0007669"/>
    <property type="project" value="TreeGrafter"/>
</dbReference>
<dbReference type="Proteomes" id="UP000585050">
    <property type="component" value="Unassembled WGS sequence"/>
</dbReference>
<dbReference type="Pfam" id="PF16916">
    <property type="entry name" value="ZT_dimer"/>
    <property type="match status" value="1"/>
</dbReference>
<evidence type="ECO:0000256" key="8">
    <source>
        <dbReference type="ARBA" id="ARBA00023136"/>
    </source>
</evidence>
<evidence type="ECO:0000256" key="4">
    <source>
        <dbReference type="ARBA" id="ARBA00022692"/>
    </source>
</evidence>
<feature type="transmembrane region" description="Helical" evidence="9">
    <location>
        <begin position="21"/>
        <end position="39"/>
    </location>
</feature>
<evidence type="ECO:0000256" key="6">
    <source>
        <dbReference type="ARBA" id="ARBA00022989"/>
    </source>
</evidence>
<evidence type="ECO:0000313" key="13">
    <source>
        <dbReference type="Proteomes" id="UP000585050"/>
    </source>
</evidence>
<dbReference type="InterPro" id="IPR027470">
    <property type="entry name" value="Cation_efflux_CTD"/>
</dbReference>
<sequence length="300" mass="33828">MGHHHHHSHGQHSDSTKNIGFAFILNLVFTIIEFIGGAMTNSVAILSDAIHDLGDTLAIGMGYFFEKYSNKEENTKYTYGYRRYSTLAAIVNVIVLTVGSILILFKTIPRLIEPQEVNSEGMVYMGILGVIVNGAAVFKLFGNKDSANQRVMMLHLMEDTLGWVAVLIGAIVMHFYDIPIIDPILSICIAVFILYNAIRNLFSILPIFLQAAPKTVNQEEIINELKEINHVTGAHDLHIWSLDGEFNVMSLHLTVDKNVDMKEASLIKQKVREIIDKDHIKHITIEIECDDEDCEMNHRQ</sequence>
<evidence type="ECO:0000256" key="3">
    <source>
        <dbReference type="ARBA" id="ARBA00022448"/>
    </source>
</evidence>